<dbReference type="EMBL" id="JALBUF010000001">
    <property type="protein sequence ID" value="MCI0182219.1"/>
    <property type="molecule type" value="Genomic_DNA"/>
</dbReference>
<dbReference type="Gene3D" id="3.40.50.720">
    <property type="entry name" value="NAD(P)-binding Rossmann-like Domain"/>
    <property type="match status" value="1"/>
</dbReference>
<gene>
    <name evidence="7" type="ORF">MM817_00475</name>
</gene>
<keyword evidence="4" id="KW-0566">Pantothenate biosynthesis</keyword>
<evidence type="ECO:0000259" key="5">
    <source>
        <dbReference type="Pfam" id="PF02558"/>
    </source>
</evidence>
<comment type="pathway">
    <text evidence="4">Cofactor biosynthesis; (R)-pantothenate biosynthesis; (R)-pantoate from 3-methyl-2-oxobutanoate: step 2/2.</text>
</comment>
<dbReference type="GO" id="GO:0005737">
    <property type="term" value="C:cytoplasm"/>
    <property type="evidence" value="ECO:0007669"/>
    <property type="project" value="TreeGrafter"/>
</dbReference>
<name>A0A9X1V6K2_9BACL</name>
<dbReference type="Proteomes" id="UP001139263">
    <property type="component" value="Unassembled WGS sequence"/>
</dbReference>
<dbReference type="Gene3D" id="1.10.1040.10">
    <property type="entry name" value="N-(1-d-carboxylethyl)-l-norvaline Dehydrogenase, domain 2"/>
    <property type="match status" value="1"/>
</dbReference>
<dbReference type="InterPro" id="IPR003710">
    <property type="entry name" value="ApbA"/>
</dbReference>
<evidence type="ECO:0000256" key="2">
    <source>
        <dbReference type="ARBA" id="ARBA00022857"/>
    </source>
</evidence>
<keyword evidence="3 4" id="KW-0560">Oxidoreductase</keyword>
<comment type="similarity">
    <text evidence="1 4">Belongs to the ketopantoate reductase family.</text>
</comment>
<dbReference type="InterPro" id="IPR013752">
    <property type="entry name" value="KPA_reductase"/>
</dbReference>
<dbReference type="AlphaFoldDB" id="A0A9X1V6K2"/>
<feature type="domain" description="Ketopantoate reductase N-terminal" evidence="5">
    <location>
        <begin position="3"/>
        <end position="150"/>
    </location>
</feature>
<feature type="domain" description="Ketopantoate reductase C-terminal" evidence="6">
    <location>
        <begin position="179"/>
        <end position="301"/>
    </location>
</feature>
<comment type="function">
    <text evidence="4">Catalyzes the NADPH-dependent reduction of ketopantoate into pantoic acid.</text>
</comment>
<dbReference type="FunFam" id="3.40.50.720:FF:000307">
    <property type="entry name" value="2-dehydropantoate 2-reductase"/>
    <property type="match status" value="1"/>
</dbReference>
<dbReference type="EC" id="1.1.1.169" evidence="4"/>
<accession>A0A9X1V6K2</accession>
<evidence type="ECO:0000313" key="7">
    <source>
        <dbReference type="EMBL" id="MCI0182219.1"/>
    </source>
</evidence>
<dbReference type="PANTHER" id="PTHR21708:SF26">
    <property type="entry name" value="2-DEHYDROPANTOATE 2-REDUCTASE"/>
    <property type="match status" value="1"/>
</dbReference>
<dbReference type="InterPro" id="IPR008927">
    <property type="entry name" value="6-PGluconate_DH-like_C_sf"/>
</dbReference>
<organism evidence="7 8">
    <name type="scientific">Sulfoacidibacillus ferrooxidans</name>
    <dbReference type="NCBI Taxonomy" id="2005001"/>
    <lineage>
        <taxon>Bacteria</taxon>
        <taxon>Bacillati</taxon>
        <taxon>Bacillota</taxon>
        <taxon>Bacilli</taxon>
        <taxon>Bacillales</taxon>
        <taxon>Alicyclobacillaceae</taxon>
        <taxon>Sulfoacidibacillus</taxon>
    </lineage>
</organism>
<keyword evidence="2 4" id="KW-0521">NADP</keyword>
<dbReference type="GO" id="GO:0008677">
    <property type="term" value="F:2-dehydropantoate 2-reductase activity"/>
    <property type="evidence" value="ECO:0007669"/>
    <property type="project" value="UniProtKB-EC"/>
</dbReference>
<dbReference type="Pfam" id="PF08546">
    <property type="entry name" value="ApbA_C"/>
    <property type="match status" value="1"/>
</dbReference>
<reference evidence="7" key="1">
    <citation type="submission" date="2022-03" db="EMBL/GenBank/DDBJ databases">
        <title>Draft Genome Sequence of Firmicute Strain S0AB, a Heterotrophic Iron/Sulfur-Oxidizing Extreme Acidophile.</title>
        <authorList>
            <person name="Vergara E."/>
            <person name="Pakostova E."/>
            <person name="Johnson D.B."/>
            <person name="Holmes D.S."/>
        </authorList>
    </citation>
    <scope>NUCLEOTIDE SEQUENCE</scope>
    <source>
        <strain evidence="7">S0AB</strain>
    </source>
</reference>
<protein>
    <recommendedName>
        <fullName evidence="4">2-dehydropantoate 2-reductase</fullName>
        <ecNumber evidence="4">1.1.1.169</ecNumber>
    </recommendedName>
    <alternativeName>
        <fullName evidence="4">Ketopantoate reductase</fullName>
    </alternativeName>
</protein>
<dbReference type="GO" id="GO:0015940">
    <property type="term" value="P:pantothenate biosynthetic process"/>
    <property type="evidence" value="ECO:0007669"/>
    <property type="project" value="UniProtKB-KW"/>
</dbReference>
<dbReference type="PANTHER" id="PTHR21708">
    <property type="entry name" value="PROBABLE 2-DEHYDROPANTOATE 2-REDUCTASE"/>
    <property type="match status" value="1"/>
</dbReference>
<dbReference type="SUPFAM" id="SSF51735">
    <property type="entry name" value="NAD(P)-binding Rossmann-fold domains"/>
    <property type="match status" value="1"/>
</dbReference>
<comment type="caution">
    <text evidence="7">The sequence shown here is derived from an EMBL/GenBank/DDBJ whole genome shotgun (WGS) entry which is preliminary data.</text>
</comment>
<dbReference type="NCBIfam" id="TIGR00745">
    <property type="entry name" value="apbA_panE"/>
    <property type="match status" value="1"/>
</dbReference>
<dbReference type="FunFam" id="1.10.1040.10:FF:000017">
    <property type="entry name" value="2-dehydropantoate 2-reductase"/>
    <property type="match status" value="1"/>
</dbReference>
<dbReference type="InterPro" id="IPR013328">
    <property type="entry name" value="6PGD_dom2"/>
</dbReference>
<dbReference type="SUPFAM" id="SSF48179">
    <property type="entry name" value="6-phosphogluconate dehydrogenase C-terminal domain-like"/>
    <property type="match status" value="1"/>
</dbReference>
<sequence length="307" mass="33407">MNIVVLGAGAVGGYFGAKLAKAGYSVQFLVRKNRYEQLRERGLQIESVHGNFTIQPQLILSTFDIEVPQLVIVALKNYHLQAALPQISALVRNGAIVLPLLNGVQHMNILLDAYGSSSVLGGTCYIETTLNPMGDIIHTSSLQHVVFGQIGDGISESFLSQVEDAFRKSTVQVTASSSIMIEMWKKYLFLCTFSAITATTRQPIGVVRADPVTLHFLEDLIAESVSVANANGIELPEHIQELLMQQFLAVPASMTSSLHRDLEKGLRLEIDSIQGAMIEMGRTYGIPTPSLAAVFALLHPYKDGLPS</sequence>
<evidence type="ECO:0000313" key="8">
    <source>
        <dbReference type="Proteomes" id="UP001139263"/>
    </source>
</evidence>
<evidence type="ECO:0000259" key="6">
    <source>
        <dbReference type="Pfam" id="PF08546"/>
    </source>
</evidence>
<dbReference type="Pfam" id="PF02558">
    <property type="entry name" value="ApbA"/>
    <property type="match status" value="1"/>
</dbReference>
<dbReference type="InterPro" id="IPR036291">
    <property type="entry name" value="NAD(P)-bd_dom_sf"/>
</dbReference>
<comment type="catalytic activity">
    <reaction evidence="4">
        <text>(R)-pantoate + NADP(+) = 2-dehydropantoate + NADPH + H(+)</text>
        <dbReference type="Rhea" id="RHEA:16233"/>
        <dbReference type="ChEBI" id="CHEBI:11561"/>
        <dbReference type="ChEBI" id="CHEBI:15378"/>
        <dbReference type="ChEBI" id="CHEBI:15980"/>
        <dbReference type="ChEBI" id="CHEBI:57783"/>
        <dbReference type="ChEBI" id="CHEBI:58349"/>
        <dbReference type="EC" id="1.1.1.169"/>
    </reaction>
</comment>
<proteinExistence type="inferred from homology"/>
<evidence type="ECO:0000256" key="4">
    <source>
        <dbReference type="RuleBase" id="RU362068"/>
    </source>
</evidence>
<evidence type="ECO:0000256" key="1">
    <source>
        <dbReference type="ARBA" id="ARBA00007870"/>
    </source>
</evidence>
<dbReference type="RefSeq" id="WP_241711830.1">
    <property type="nucleotide sequence ID" value="NZ_JALBUF010000001.1"/>
</dbReference>
<evidence type="ECO:0000256" key="3">
    <source>
        <dbReference type="ARBA" id="ARBA00023002"/>
    </source>
</evidence>
<dbReference type="InterPro" id="IPR051402">
    <property type="entry name" value="KPR-Related"/>
</dbReference>
<keyword evidence="8" id="KW-1185">Reference proteome</keyword>
<dbReference type="InterPro" id="IPR013332">
    <property type="entry name" value="KPR_N"/>
</dbReference>